<dbReference type="GO" id="GO:0016787">
    <property type="term" value="F:hydrolase activity"/>
    <property type="evidence" value="ECO:0007669"/>
    <property type="project" value="UniProtKB-KW"/>
</dbReference>
<dbReference type="AlphaFoldDB" id="A0A4R6ALG0"/>
<evidence type="ECO:0000256" key="1">
    <source>
        <dbReference type="ARBA" id="ARBA00010211"/>
    </source>
</evidence>
<feature type="domain" description="Fumarylacetoacetase-like C-terminal" evidence="3">
    <location>
        <begin position="74"/>
        <end position="277"/>
    </location>
</feature>
<protein>
    <submittedName>
        <fullName evidence="4">FAA hydrolase family protein</fullName>
    </submittedName>
</protein>
<dbReference type="InterPro" id="IPR011234">
    <property type="entry name" value="Fumarylacetoacetase-like_C"/>
</dbReference>
<sequence>MKLLRYGPVGAERPGLLDAGGQVRDLSGEIADIDGTTLSPESLERLRGLDPAALPAVRDPGRIGACLGHVPNFLCIGLNYTRHAAEFGAPPPDEPIIFNKSTSCISGPHDPLVIPPGARKLDWEVELGIVIGSHAYNVSEEDALAHVAGYCVVNDVSERDFQLKHGGHWVKGKSAPGFGPLGPWLVTADEVPDPQKLALSTKVNGETMQSSNTDDMIFGVARIVSYMSRFMALLPGDLIATGTPEGVGMGHRPPRFLKPGDRIEIAIEGLGTQHQAVEAAS</sequence>
<dbReference type="PANTHER" id="PTHR42796:SF4">
    <property type="entry name" value="FUMARYLACETOACETATE HYDROLASE DOMAIN-CONTAINING PROTEIN 2A"/>
    <property type="match status" value="1"/>
</dbReference>
<keyword evidence="5" id="KW-1185">Reference proteome</keyword>
<reference evidence="4 5" key="1">
    <citation type="submission" date="2019-03" db="EMBL/GenBank/DDBJ databases">
        <title>Primorskyibacter sp. SS33 isolated from sediments.</title>
        <authorList>
            <person name="Xunke S."/>
        </authorList>
    </citation>
    <scope>NUCLEOTIDE SEQUENCE [LARGE SCALE GENOMIC DNA]</scope>
    <source>
        <strain evidence="4 5">SS33</strain>
    </source>
</reference>
<name>A0A4R6ALG0_9RHOB</name>
<keyword evidence="4" id="KW-0378">Hydrolase</keyword>
<evidence type="ECO:0000313" key="4">
    <source>
        <dbReference type="EMBL" id="TDL84182.1"/>
    </source>
</evidence>
<evidence type="ECO:0000256" key="2">
    <source>
        <dbReference type="ARBA" id="ARBA00022723"/>
    </source>
</evidence>
<dbReference type="OrthoDB" id="5197601at2"/>
<comment type="similarity">
    <text evidence="1">Belongs to the FAH family.</text>
</comment>
<dbReference type="Gene3D" id="3.90.850.10">
    <property type="entry name" value="Fumarylacetoacetase-like, C-terminal domain"/>
    <property type="match status" value="1"/>
</dbReference>
<dbReference type="GO" id="GO:0046872">
    <property type="term" value="F:metal ion binding"/>
    <property type="evidence" value="ECO:0007669"/>
    <property type="project" value="UniProtKB-KW"/>
</dbReference>
<dbReference type="SUPFAM" id="SSF56529">
    <property type="entry name" value="FAH"/>
    <property type="match status" value="1"/>
</dbReference>
<proteinExistence type="inferred from homology"/>
<dbReference type="PANTHER" id="PTHR42796">
    <property type="entry name" value="FUMARYLACETOACETATE HYDROLASE DOMAIN-CONTAINING PROTEIN 2A-RELATED"/>
    <property type="match status" value="1"/>
</dbReference>
<evidence type="ECO:0000313" key="5">
    <source>
        <dbReference type="Proteomes" id="UP000295701"/>
    </source>
</evidence>
<dbReference type="GO" id="GO:0019752">
    <property type="term" value="P:carboxylic acid metabolic process"/>
    <property type="evidence" value="ECO:0007669"/>
    <property type="project" value="UniProtKB-ARBA"/>
</dbReference>
<gene>
    <name evidence="4" type="ORF">E2L08_01565</name>
</gene>
<dbReference type="InterPro" id="IPR036663">
    <property type="entry name" value="Fumarylacetoacetase_C_sf"/>
</dbReference>
<dbReference type="InterPro" id="IPR051121">
    <property type="entry name" value="FAH"/>
</dbReference>
<keyword evidence="2" id="KW-0479">Metal-binding</keyword>
<dbReference type="RefSeq" id="WP_133395281.1">
    <property type="nucleotide sequence ID" value="NZ_SNAA01000001.1"/>
</dbReference>
<dbReference type="FunFam" id="3.90.850.10:FF:000002">
    <property type="entry name" value="2-hydroxyhepta-2,4-diene-1,7-dioate isomerase"/>
    <property type="match status" value="1"/>
</dbReference>
<dbReference type="GO" id="GO:0016853">
    <property type="term" value="F:isomerase activity"/>
    <property type="evidence" value="ECO:0007669"/>
    <property type="project" value="UniProtKB-ARBA"/>
</dbReference>
<dbReference type="EMBL" id="SNAA01000001">
    <property type="protein sequence ID" value="TDL84182.1"/>
    <property type="molecule type" value="Genomic_DNA"/>
</dbReference>
<evidence type="ECO:0000259" key="3">
    <source>
        <dbReference type="Pfam" id="PF01557"/>
    </source>
</evidence>
<dbReference type="Proteomes" id="UP000295701">
    <property type="component" value="Unassembled WGS sequence"/>
</dbReference>
<dbReference type="Pfam" id="PF01557">
    <property type="entry name" value="FAA_hydrolase"/>
    <property type="match status" value="1"/>
</dbReference>
<organism evidence="4 5">
    <name type="scientific">Palleronia sediminis</name>
    <dbReference type="NCBI Taxonomy" id="2547833"/>
    <lineage>
        <taxon>Bacteria</taxon>
        <taxon>Pseudomonadati</taxon>
        <taxon>Pseudomonadota</taxon>
        <taxon>Alphaproteobacteria</taxon>
        <taxon>Rhodobacterales</taxon>
        <taxon>Roseobacteraceae</taxon>
        <taxon>Palleronia</taxon>
    </lineage>
</organism>
<accession>A0A4R6ALG0</accession>
<comment type="caution">
    <text evidence="4">The sequence shown here is derived from an EMBL/GenBank/DDBJ whole genome shotgun (WGS) entry which is preliminary data.</text>
</comment>